<dbReference type="EMBL" id="CP136865">
    <property type="protein sequence ID" value="WOJ97502.1"/>
    <property type="molecule type" value="Genomic_DNA"/>
</dbReference>
<organism evidence="3 4">
    <name type="scientific">Congregibacter brevis</name>
    <dbReference type="NCBI Taxonomy" id="3081201"/>
    <lineage>
        <taxon>Bacteria</taxon>
        <taxon>Pseudomonadati</taxon>
        <taxon>Pseudomonadota</taxon>
        <taxon>Gammaproteobacteria</taxon>
        <taxon>Cellvibrionales</taxon>
        <taxon>Halieaceae</taxon>
        <taxon>Congregibacter</taxon>
    </lineage>
</organism>
<keyword evidence="4" id="KW-1185">Reference proteome</keyword>
<evidence type="ECO:0000313" key="4">
    <source>
        <dbReference type="Proteomes" id="UP001626549"/>
    </source>
</evidence>
<protein>
    <recommendedName>
        <fullName evidence="5">Multidrug transporter</fullName>
    </recommendedName>
</protein>
<evidence type="ECO:0000313" key="3">
    <source>
        <dbReference type="EMBL" id="WOJ97502.1"/>
    </source>
</evidence>
<feature type="transmembrane region" description="Helical" evidence="2">
    <location>
        <begin position="51"/>
        <end position="72"/>
    </location>
</feature>
<keyword evidence="2" id="KW-0812">Transmembrane</keyword>
<evidence type="ECO:0000256" key="2">
    <source>
        <dbReference type="SAM" id="Phobius"/>
    </source>
</evidence>
<accession>A0ABZ0IEN7</accession>
<keyword evidence="2" id="KW-1133">Transmembrane helix</keyword>
<gene>
    <name evidence="3" type="ORF">R0137_02770</name>
</gene>
<dbReference type="Proteomes" id="UP001626549">
    <property type="component" value="Chromosome"/>
</dbReference>
<name>A0ABZ0IEN7_9GAMM</name>
<evidence type="ECO:0000256" key="1">
    <source>
        <dbReference type="SAM" id="MobiDB-lite"/>
    </source>
</evidence>
<sequence length="129" mass="13662">MLAQLSQVKRHIGLILIALIIAPSGFAQSSIDEKPNGFAMAGDLVVARPIGLVMTAVGGAAFIVSLPFTALAGSVSESAESLVLGPAKETFVRCLGCRVSGYSYKDVERRRDRKEQEAEQAALEAAEQQ</sequence>
<reference evidence="3 4" key="1">
    <citation type="submission" date="2023-10" db="EMBL/GenBank/DDBJ databases">
        <title>Two novel species belonging to the OM43/NOR5 clade.</title>
        <authorList>
            <person name="Park M."/>
        </authorList>
    </citation>
    <scope>NUCLEOTIDE SEQUENCE [LARGE SCALE GENOMIC DNA]</scope>
    <source>
        <strain evidence="3 4">IMCC45268</strain>
    </source>
</reference>
<feature type="compositionally biased region" description="Low complexity" evidence="1">
    <location>
        <begin position="119"/>
        <end position="129"/>
    </location>
</feature>
<proteinExistence type="predicted"/>
<evidence type="ECO:0008006" key="5">
    <source>
        <dbReference type="Google" id="ProtNLM"/>
    </source>
</evidence>
<keyword evidence="2" id="KW-0472">Membrane</keyword>
<dbReference type="RefSeq" id="WP_407328371.1">
    <property type="nucleotide sequence ID" value="NZ_CP136865.1"/>
</dbReference>
<feature type="compositionally biased region" description="Basic and acidic residues" evidence="1">
    <location>
        <begin position="108"/>
        <end position="117"/>
    </location>
</feature>
<feature type="region of interest" description="Disordered" evidence="1">
    <location>
        <begin position="108"/>
        <end position="129"/>
    </location>
</feature>